<organism evidence="2 3">
    <name type="scientific">Actinacidiphila reveromycinica</name>
    <dbReference type="NCBI Taxonomy" id="659352"/>
    <lineage>
        <taxon>Bacteria</taxon>
        <taxon>Bacillati</taxon>
        <taxon>Actinomycetota</taxon>
        <taxon>Actinomycetes</taxon>
        <taxon>Kitasatosporales</taxon>
        <taxon>Streptomycetaceae</taxon>
        <taxon>Actinacidiphila</taxon>
    </lineage>
</organism>
<gene>
    <name evidence="2" type="ORF">RVR_6268</name>
</gene>
<protein>
    <submittedName>
        <fullName evidence="2">Uncharacterized protein</fullName>
    </submittedName>
</protein>
<evidence type="ECO:0000313" key="2">
    <source>
        <dbReference type="EMBL" id="BBA99583.1"/>
    </source>
</evidence>
<proteinExistence type="predicted"/>
<keyword evidence="3" id="KW-1185">Reference proteome</keyword>
<reference evidence="2 3" key="4">
    <citation type="journal article" date="2020" name="Sci. Rep.">
        <title>beta-carboline chemical signals induce reveromycin production through a LuxR family regulator in Streptomyces sp. SN-593.</title>
        <authorList>
            <person name="Panthee S."/>
            <person name="Kito N."/>
            <person name="Hayashi T."/>
            <person name="Shimizu T."/>
            <person name="Ishikawa J."/>
            <person name="Hamamoto H."/>
            <person name="Osada H."/>
            <person name="Takahashi S."/>
        </authorList>
    </citation>
    <scope>NUCLEOTIDE SEQUENCE [LARGE SCALE GENOMIC DNA]</scope>
    <source>
        <strain evidence="2 3">SN-593</strain>
    </source>
</reference>
<feature type="region of interest" description="Disordered" evidence="1">
    <location>
        <begin position="15"/>
        <end position="46"/>
    </location>
</feature>
<dbReference type="Proteomes" id="UP000595703">
    <property type="component" value="Chromosome"/>
</dbReference>
<name>A0A7U3VQD7_9ACTN</name>
<reference evidence="2 3" key="1">
    <citation type="journal article" date="2010" name="J. Bacteriol.">
        <title>Biochemical characterization of a novel indole prenyltransferase from Streptomyces sp. SN-593.</title>
        <authorList>
            <person name="Takahashi S."/>
            <person name="Takagi H."/>
            <person name="Toyoda A."/>
            <person name="Uramoto M."/>
            <person name="Nogawa T."/>
            <person name="Ueki M."/>
            <person name="Sakaki Y."/>
            <person name="Osada H."/>
        </authorList>
    </citation>
    <scope>NUCLEOTIDE SEQUENCE [LARGE SCALE GENOMIC DNA]</scope>
    <source>
        <strain evidence="2 3">SN-593</strain>
    </source>
</reference>
<reference evidence="2 3" key="3">
    <citation type="journal article" date="2011" name="Nat. Chem. Biol.">
        <title>Reveromycin A biosynthesis uses RevG and RevJ for stereospecific spiroacetal formation.</title>
        <authorList>
            <person name="Takahashi S."/>
            <person name="Toyoda A."/>
            <person name="Sekiyama Y."/>
            <person name="Takagi H."/>
            <person name="Nogawa T."/>
            <person name="Uramoto M."/>
            <person name="Suzuki R."/>
            <person name="Koshino H."/>
            <person name="Kumano T."/>
            <person name="Panthee S."/>
            <person name="Dairi T."/>
            <person name="Ishikawa J."/>
            <person name="Ikeda H."/>
            <person name="Sakaki Y."/>
            <person name="Osada H."/>
        </authorList>
    </citation>
    <scope>NUCLEOTIDE SEQUENCE [LARGE SCALE GENOMIC DNA]</scope>
    <source>
        <strain evidence="2 3">SN-593</strain>
    </source>
</reference>
<sequence>MPAVPSVRDLLVSCAAARTVSTPPSADEERTGSRGHRPTGGTGPRR</sequence>
<accession>A0A7U3VQD7</accession>
<reference evidence="2 3" key="2">
    <citation type="journal article" date="2011" name="J. Antibiot.">
        <title>Furaquinocins I and J: novel polyketide isoprenoid hybrid compounds from Streptomyces reveromyceticus SN-593.</title>
        <authorList>
            <person name="Panthee S."/>
            <person name="Takahashi S."/>
            <person name="Takagi H."/>
            <person name="Nogawa T."/>
            <person name="Oowada E."/>
            <person name="Uramoto M."/>
            <person name="Osada H."/>
        </authorList>
    </citation>
    <scope>NUCLEOTIDE SEQUENCE [LARGE SCALE GENOMIC DNA]</scope>
    <source>
        <strain evidence="2 3">SN-593</strain>
    </source>
</reference>
<dbReference type="AlphaFoldDB" id="A0A7U3VQD7"/>
<dbReference type="KEGG" id="arev:RVR_6268"/>
<dbReference type="EMBL" id="AP018365">
    <property type="protein sequence ID" value="BBA99583.1"/>
    <property type="molecule type" value="Genomic_DNA"/>
</dbReference>
<evidence type="ECO:0000256" key="1">
    <source>
        <dbReference type="SAM" id="MobiDB-lite"/>
    </source>
</evidence>
<evidence type="ECO:0000313" key="3">
    <source>
        <dbReference type="Proteomes" id="UP000595703"/>
    </source>
</evidence>